<keyword evidence="4 7" id="KW-0812">Transmembrane</keyword>
<reference evidence="9" key="2">
    <citation type="submission" date="2020-09" db="EMBL/GenBank/DDBJ databases">
        <authorList>
            <person name="Sun Q."/>
            <person name="Ohkuma M."/>
        </authorList>
    </citation>
    <scope>NUCLEOTIDE SEQUENCE</scope>
    <source>
        <strain evidence="9">JCM 19831</strain>
    </source>
</reference>
<protein>
    <submittedName>
        <fullName evidence="9">ABC transporter permease</fullName>
    </submittedName>
</protein>
<evidence type="ECO:0000313" key="9">
    <source>
        <dbReference type="EMBL" id="GGM80070.1"/>
    </source>
</evidence>
<accession>A0A917X5E9</accession>
<comment type="similarity">
    <text evidence="7">Belongs to the binding-protein-dependent transport system permease family.</text>
</comment>
<dbReference type="PANTHER" id="PTHR43163">
    <property type="entry name" value="DIPEPTIDE TRANSPORT SYSTEM PERMEASE PROTEIN DPPB-RELATED"/>
    <property type="match status" value="1"/>
</dbReference>
<keyword evidence="6 7" id="KW-0472">Membrane</keyword>
<feature type="transmembrane region" description="Helical" evidence="7">
    <location>
        <begin position="216"/>
        <end position="235"/>
    </location>
</feature>
<sequence length="320" mass="33971">MNALLGIVLRRLSALIPLMLGIILFIFLIMAMSPNNAAISVLGNQATAEQIAAFNRANGLDRPLLVRYLDYLWALLHGDLGNTFSLNVPISSVISEALPVTLQLTFLGVLGAIVVALVLGVTGALYRDRWPDQLTRLLSMAGISIPSFWLAILLIQRLSTIGGGSLPSGHYVPPSESVGDWLQHLILPAVALAVPTGCALARVVRTSMVEELDKDYVRTAIGAGLPPVVVVGRNVLRNALLTPMTVLGLQVGYLIGGAIIIETIFTLPGMGTQIMSAVQQNDIGLARGLVITIALGFVIVNLVVDLLYLAANPRLRGAHG</sequence>
<feature type="transmembrane region" description="Helical" evidence="7">
    <location>
        <begin position="104"/>
        <end position="126"/>
    </location>
</feature>
<dbReference type="Pfam" id="PF19300">
    <property type="entry name" value="BPD_transp_1_N"/>
    <property type="match status" value="1"/>
</dbReference>
<comment type="caution">
    <text evidence="9">The sequence shown here is derived from an EMBL/GenBank/DDBJ whole genome shotgun (WGS) entry which is preliminary data.</text>
</comment>
<dbReference type="PROSITE" id="PS50928">
    <property type="entry name" value="ABC_TM1"/>
    <property type="match status" value="1"/>
</dbReference>
<evidence type="ECO:0000256" key="4">
    <source>
        <dbReference type="ARBA" id="ARBA00022692"/>
    </source>
</evidence>
<proteinExistence type="inferred from homology"/>
<evidence type="ECO:0000256" key="7">
    <source>
        <dbReference type="RuleBase" id="RU363032"/>
    </source>
</evidence>
<evidence type="ECO:0000259" key="8">
    <source>
        <dbReference type="PROSITE" id="PS50928"/>
    </source>
</evidence>
<dbReference type="CDD" id="cd06261">
    <property type="entry name" value="TM_PBP2"/>
    <property type="match status" value="1"/>
</dbReference>
<name>A0A917X5E9_9ACTN</name>
<keyword evidence="2 7" id="KW-0813">Transport</keyword>
<feature type="transmembrane region" description="Helical" evidence="7">
    <location>
        <begin position="247"/>
        <end position="267"/>
    </location>
</feature>
<keyword evidence="5 7" id="KW-1133">Transmembrane helix</keyword>
<feature type="domain" description="ABC transmembrane type-1" evidence="8">
    <location>
        <begin position="98"/>
        <end position="308"/>
    </location>
</feature>
<dbReference type="GO" id="GO:0071916">
    <property type="term" value="F:dipeptide transmembrane transporter activity"/>
    <property type="evidence" value="ECO:0007669"/>
    <property type="project" value="TreeGrafter"/>
</dbReference>
<evidence type="ECO:0000313" key="10">
    <source>
        <dbReference type="Proteomes" id="UP000642070"/>
    </source>
</evidence>
<evidence type="ECO:0000256" key="5">
    <source>
        <dbReference type="ARBA" id="ARBA00022989"/>
    </source>
</evidence>
<feature type="transmembrane region" description="Helical" evidence="7">
    <location>
        <begin position="288"/>
        <end position="311"/>
    </location>
</feature>
<dbReference type="InterPro" id="IPR035906">
    <property type="entry name" value="MetI-like_sf"/>
</dbReference>
<dbReference type="AlphaFoldDB" id="A0A917X5E9"/>
<dbReference type="InterPro" id="IPR000515">
    <property type="entry name" value="MetI-like"/>
</dbReference>
<dbReference type="Gene3D" id="1.10.3720.10">
    <property type="entry name" value="MetI-like"/>
    <property type="match status" value="1"/>
</dbReference>
<feature type="transmembrane region" description="Helical" evidence="7">
    <location>
        <begin position="181"/>
        <end position="204"/>
    </location>
</feature>
<feature type="transmembrane region" description="Helical" evidence="7">
    <location>
        <begin position="12"/>
        <end position="32"/>
    </location>
</feature>
<evidence type="ECO:0000256" key="2">
    <source>
        <dbReference type="ARBA" id="ARBA00022448"/>
    </source>
</evidence>
<dbReference type="RefSeq" id="WP_190256853.1">
    <property type="nucleotide sequence ID" value="NZ_BMPI01000082.1"/>
</dbReference>
<evidence type="ECO:0000256" key="6">
    <source>
        <dbReference type="ARBA" id="ARBA00023136"/>
    </source>
</evidence>
<evidence type="ECO:0000256" key="1">
    <source>
        <dbReference type="ARBA" id="ARBA00004651"/>
    </source>
</evidence>
<dbReference type="Proteomes" id="UP000642070">
    <property type="component" value="Unassembled WGS sequence"/>
</dbReference>
<dbReference type="Pfam" id="PF00528">
    <property type="entry name" value="BPD_transp_1"/>
    <property type="match status" value="1"/>
</dbReference>
<gene>
    <name evidence="9" type="ORF">GCM10007977_096960</name>
</gene>
<organism evidence="9 10">
    <name type="scientific">Dactylosporangium sucinum</name>
    <dbReference type="NCBI Taxonomy" id="1424081"/>
    <lineage>
        <taxon>Bacteria</taxon>
        <taxon>Bacillati</taxon>
        <taxon>Actinomycetota</taxon>
        <taxon>Actinomycetes</taxon>
        <taxon>Micromonosporales</taxon>
        <taxon>Micromonosporaceae</taxon>
        <taxon>Dactylosporangium</taxon>
    </lineage>
</organism>
<dbReference type="GO" id="GO:0005886">
    <property type="term" value="C:plasma membrane"/>
    <property type="evidence" value="ECO:0007669"/>
    <property type="project" value="UniProtKB-SubCell"/>
</dbReference>
<reference evidence="9" key="1">
    <citation type="journal article" date="2014" name="Int. J. Syst. Evol. Microbiol.">
        <title>Complete genome sequence of Corynebacterium casei LMG S-19264T (=DSM 44701T), isolated from a smear-ripened cheese.</title>
        <authorList>
            <consortium name="US DOE Joint Genome Institute (JGI-PGF)"/>
            <person name="Walter F."/>
            <person name="Albersmeier A."/>
            <person name="Kalinowski J."/>
            <person name="Ruckert C."/>
        </authorList>
    </citation>
    <scope>NUCLEOTIDE SEQUENCE</scope>
    <source>
        <strain evidence="9">JCM 19831</strain>
    </source>
</reference>
<keyword evidence="10" id="KW-1185">Reference proteome</keyword>
<dbReference type="InterPro" id="IPR045621">
    <property type="entry name" value="BPD_transp_1_N"/>
</dbReference>
<dbReference type="EMBL" id="BMPI01000082">
    <property type="protein sequence ID" value="GGM80070.1"/>
    <property type="molecule type" value="Genomic_DNA"/>
</dbReference>
<keyword evidence="3" id="KW-1003">Cell membrane</keyword>
<dbReference type="PANTHER" id="PTHR43163:SF6">
    <property type="entry name" value="DIPEPTIDE TRANSPORT SYSTEM PERMEASE PROTEIN DPPB-RELATED"/>
    <property type="match status" value="1"/>
</dbReference>
<evidence type="ECO:0000256" key="3">
    <source>
        <dbReference type="ARBA" id="ARBA00022475"/>
    </source>
</evidence>
<feature type="transmembrane region" description="Helical" evidence="7">
    <location>
        <begin position="138"/>
        <end position="161"/>
    </location>
</feature>
<dbReference type="SUPFAM" id="SSF161098">
    <property type="entry name" value="MetI-like"/>
    <property type="match status" value="1"/>
</dbReference>
<comment type="subcellular location">
    <subcellularLocation>
        <location evidence="1 7">Cell membrane</location>
        <topology evidence="1 7">Multi-pass membrane protein</topology>
    </subcellularLocation>
</comment>